<keyword evidence="1" id="KW-0472">Membrane</keyword>
<comment type="caution">
    <text evidence="2">The sequence shown here is derived from an EMBL/GenBank/DDBJ whole genome shotgun (WGS) entry which is preliminary data.</text>
</comment>
<proteinExistence type="predicted"/>
<gene>
    <name evidence="2" type="ORF">J3U88_03370</name>
</gene>
<organism evidence="2 3">
    <name type="scientific">Acanthopleuribacter pedis</name>
    <dbReference type="NCBI Taxonomy" id="442870"/>
    <lineage>
        <taxon>Bacteria</taxon>
        <taxon>Pseudomonadati</taxon>
        <taxon>Acidobacteriota</taxon>
        <taxon>Holophagae</taxon>
        <taxon>Acanthopleuribacterales</taxon>
        <taxon>Acanthopleuribacteraceae</taxon>
        <taxon>Acanthopleuribacter</taxon>
    </lineage>
</organism>
<feature type="transmembrane region" description="Helical" evidence="1">
    <location>
        <begin position="25"/>
        <end position="45"/>
    </location>
</feature>
<sequence length="52" mass="5850">MVLFFLNMEFIILTWVDMWGEGIGWGIRFAMVIAGIACFVMGGAAEEEFEEA</sequence>
<dbReference type="RefSeq" id="WP_207856722.1">
    <property type="nucleotide sequence ID" value="NZ_JAFREP010000002.1"/>
</dbReference>
<dbReference type="Proteomes" id="UP000664417">
    <property type="component" value="Unassembled WGS sequence"/>
</dbReference>
<dbReference type="EMBL" id="JAFREP010000002">
    <property type="protein sequence ID" value="MBO1317486.1"/>
    <property type="molecule type" value="Genomic_DNA"/>
</dbReference>
<name>A0A8J7QAY0_9BACT</name>
<accession>A0A8J7QAY0</accession>
<keyword evidence="1" id="KW-1133">Transmembrane helix</keyword>
<evidence type="ECO:0000313" key="3">
    <source>
        <dbReference type="Proteomes" id="UP000664417"/>
    </source>
</evidence>
<evidence type="ECO:0000313" key="2">
    <source>
        <dbReference type="EMBL" id="MBO1317486.1"/>
    </source>
</evidence>
<keyword evidence="3" id="KW-1185">Reference proteome</keyword>
<reference evidence="2" key="1">
    <citation type="submission" date="2021-03" db="EMBL/GenBank/DDBJ databases">
        <authorList>
            <person name="Wang G."/>
        </authorList>
    </citation>
    <scope>NUCLEOTIDE SEQUENCE</scope>
    <source>
        <strain evidence="2">KCTC 12899</strain>
    </source>
</reference>
<dbReference type="AlphaFoldDB" id="A0A8J7QAY0"/>
<evidence type="ECO:0000256" key="1">
    <source>
        <dbReference type="SAM" id="Phobius"/>
    </source>
</evidence>
<keyword evidence="1" id="KW-0812">Transmembrane</keyword>
<protein>
    <submittedName>
        <fullName evidence="2">Uncharacterized protein</fullName>
    </submittedName>
</protein>